<dbReference type="OrthoDB" id="1716563at2759"/>
<keyword evidence="3" id="KW-1185">Reference proteome</keyword>
<dbReference type="Proteomes" id="UP000811246">
    <property type="component" value="Chromosome 13"/>
</dbReference>
<reference evidence="2" key="2">
    <citation type="submission" date="2021-01" db="EMBL/GenBank/DDBJ databases">
        <authorList>
            <person name="Lovell J.T."/>
            <person name="Bentley N."/>
            <person name="Bhattarai G."/>
            <person name="Jenkins J.W."/>
            <person name="Sreedasyam A."/>
            <person name="Alarcon Y."/>
            <person name="Bock C."/>
            <person name="Boston L."/>
            <person name="Carlson J."/>
            <person name="Cervantes K."/>
            <person name="Clermont K."/>
            <person name="Krom N."/>
            <person name="Kubenka K."/>
            <person name="Mamidi S."/>
            <person name="Mattison C."/>
            <person name="Monteros M."/>
            <person name="Pisani C."/>
            <person name="Plott C."/>
            <person name="Rajasekar S."/>
            <person name="Rhein H.S."/>
            <person name="Rohla C."/>
            <person name="Song M."/>
            <person name="Hilaire R.S."/>
            <person name="Shu S."/>
            <person name="Wells L."/>
            <person name="Wang X."/>
            <person name="Webber J."/>
            <person name="Heerema R.J."/>
            <person name="Klein P."/>
            <person name="Conner P."/>
            <person name="Grauke L."/>
            <person name="Grimwood J."/>
            <person name="Schmutz J."/>
            <person name="Randall J.J."/>
        </authorList>
    </citation>
    <scope>NUCLEOTIDE SEQUENCE</scope>
    <source>
        <tissue evidence="2">Leaf</tissue>
    </source>
</reference>
<organism evidence="1 3">
    <name type="scientific">Carya illinoinensis</name>
    <name type="common">Pecan</name>
    <dbReference type="NCBI Taxonomy" id="32201"/>
    <lineage>
        <taxon>Eukaryota</taxon>
        <taxon>Viridiplantae</taxon>
        <taxon>Streptophyta</taxon>
        <taxon>Embryophyta</taxon>
        <taxon>Tracheophyta</taxon>
        <taxon>Spermatophyta</taxon>
        <taxon>Magnoliopsida</taxon>
        <taxon>eudicotyledons</taxon>
        <taxon>Gunneridae</taxon>
        <taxon>Pentapetalae</taxon>
        <taxon>rosids</taxon>
        <taxon>fabids</taxon>
        <taxon>Fagales</taxon>
        <taxon>Juglandaceae</taxon>
        <taxon>Carya</taxon>
    </lineage>
</organism>
<reference evidence="1" key="1">
    <citation type="submission" date="2020-12" db="EMBL/GenBank/DDBJ databases">
        <title>WGS assembly of Carya illinoinensis cv. Pawnee.</title>
        <authorList>
            <person name="Platts A."/>
            <person name="Shu S."/>
            <person name="Wright S."/>
            <person name="Barry K."/>
            <person name="Edger P."/>
            <person name="Pires J.C."/>
            <person name="Schmutz J."/>
        </authorList>
    </citation>
    <scope>NUCLEOTIDE SEQUENCE</scope>
    <source>
        <tissue evidence="1">Leaf</tissue>
    </source>
</reference>
<proteinExistence type="predicted"/>
<accession>A0A8T1NQ10</accession>
<dbReference type="EMBL" id="CM031837">
    <property type="protein sequence ID" value="KAG6682294.1"/>
    <property type="molecule type" value="Genomic_DNA"/>
</dbReference>
<dbReference type="InterPro" id="IPR001301">
    <property type="entry name" value="Gemini_AL1_CLV"/>
</dbReference>
<evidence type="ECO:0008006" key="4">
    <source>
        <dbReference type="Google" id="ProtNLM"/>
    </source>
</evidence>
<dbReference type="EMBL" id="CM031821">
    <property type="protein sequence ID" value="KAG6632068.1"/>
    <property type="molecule type" value="Genomic_DNA"/>
</dbReference>
<dbReference type="AlphaFoldDB" id="A0A8T1NQ10"/>
<sequence>MSLILEGGTRLGKTLWARSIASHNYFHGWTDLSNYSNDARYNVIDNIEFKHCKNKKELLGSKQNWTANVKYGKPIKIEGGIPTIVLCNPDVMGHRNEPIIL</sequence>
<name>A0A8T1NQ10_CARIL</name>
<evidence type="ECO:0000313" key="2">
    <source>
        <dbReference type="EMBL" id="KAG6682294.1"/>
    </source>
</evidence>
<comment type="caution">
    <text evidence="1">The sequence shown here is derived from an EMBL/GenBank/DDBJ whole genome shotgun (WGS) entry which is preliminary data.</text>
</comment>
<dbReference type="GO" id="GO:0005198">
    <property type="term" value="F:structural molecule activity"/>
    <property type="evidence" value="ECO:0007669"/>
    <property type="project" value="InterPro"/>
</dbReference>
<dbReference type="PRINTS" id="PR00228">
    <property type="entry name" value="GEMCOATCLVL1"/>
</dbReference>
<protein>
    <recommendedName>
        <fullName evidence="4">Replication-associated protein</fullName>
    </recommendedName>
</protein>
<evidence type="ECO:0000313" key="1">
    <source>
        <dbReference type="EMBL" id="KAG6632068.1"/>
    </source>
</evidence>
<gene>
    <name evidence="1" type="ORF">CIPAW_13G133300</name>
    <name evidence="2" type="ORF">I3842_13G132200</name>
</gene>
<dbReference type="Proteomes" id="UP000811609">
    <property type="component" value="Chromosome 13"/>
</dbReference>
<evidence type="ECO:0000313" key="3">
    <source>
        <dbReference type="Proteomes" id="UP000811609"/>
    </source>
</evidence>